<gene>
    <name evidence="1" type="ORF">CRG98_001018</name>
</gene>
<name>A0A2I0LD87_PUNGR</name>
<dbReference type="AlphaFoldDB" id="A0A2I0LD87"/>
<evidence type="ECO:0000313" key="1">
    <source>
        <dbReference type="EMBL" id="PKI78641.1"/>
    </source>
</evidence>
<accession>A0A2I0LD87</accession>
<keyword evidence="2" id="KW-1185">Reference proteome</keyword>
<proteinExistence type="predicted"/>
<dbReference type="Proteomes" id="UP000233551">
    <property type="component" value="Unassembled WGS sequence"/>
</dbReference>
<comment type="caution">
    <text evidence="1">The sequence shown here is derived from an EMBL/GenBank/DDBJ whole genome shotgun (WGS) entry which is preliminary data.</text>
</comment>
<protein>
    <submittedName>
        <fullName evidence="1">Uncharacterized protein</fullName>
    </submittedName>
</protein>
<sequence length="94" mass="10581">MEIFELKELKSTVNWLVLGVPLAMAPAMRAKAIGLGQGHTTWRDKFAGVRVGVGSVQRDLLNGRSQMATQHIKKNIMVLLVGRYGSSREFWRDR</sequence>
<reference evidence="1 2" key="1">
    <citation type="submission" date="2017-11" db="EMBL/GenBank/DDBJ databases">
        <title>De-novo sequencing of pomegranate (Punica granatum L.) genome.</title>
        <authorList>
            <person name="Akparov Z."/>
            <person name="Amiraslanov A."/>
            <person name="Hajiyeva S."/>
            <person name="Abbasov M."/>
            <person name="Kaur K."/>
            <person name="Hamwieh A."/>
            <person name="Solovyev V."/>
            <person name="Salamov A."/>
            <person name="Braich B."/>
            <person name="Kosarev P."/>
            <person name="Mahmoud A."/>
            <person name="Hajiyev E."/>
            <person name="Babayeva S."/>
            <person name="Izzatullayeva V."/>
            <person name="Mammadov A."/>
            <person name="Mammadov A."/>
            <person name="Sharifova S."/>
            <person name="Ojaghi J."/>
            <person name="Eynullazada K."/>
            <person name="Bayramov B."/>
            <person name="Abdulazimova A."/>
            <person name="Shahmuradov I."/>
        </authorList>
    </citation>
    <scope>NUCLEOTIDE SEQUENCE [LARGE SCALE GENOMIC DNA]</scope>
    <source>
        <strain evidence="2">cv. AG2017</strain>
        <tissue evidence="1">Leaf</tissue>
    </source>
</reference>
<dbReference type="EMBL" id="PGOL01000038">
    <property type="protein sequence ID" value="PKI78641.1"/>
    <property type="molecule type" value="Genomic_DNA"/>
</dbReference>
<organism evidence="1 2">
    <name type="scientific">Punica granatum</name>
    <name type="common">Pomegranate</name>
    <dbReference type="NCBI Taxonomy" id="22663"/>
    <lineage>
        <taxon>Eukaryota</taxon>
        <taxon>Viridiplantae</taxon>
        <taxon>Streptophyta</taxon>
        <taxon>Embryophyta</taxon>
        <taxon>Tracheophyta</taxon>
        <taxon>Spermatophyta</taxon>
        <taxon>Magnoliopsida</taxon>
        <taxon>eudicotyledons</taxon>
        <taxon>Gunneridae</taxon>
        <taxon>Pentapetalae</taxon>
        <taxon>rosids</taxon>
        <taxon>malvids</taxon>
        <taxon>Myrtales</taxon>
        <taxon>Lythraceae</taxon>
        <taxon>Punica</taxon>
    </lineage>
</organism>
<evidence type="ECO:0000313" key="2">
    <source>
        <dbReference type="Proteomes" id="UP000233551"/>
    </source>
</evidence>